<evidence type="ECO:0000313" key="1">
    <source>
        <dbReference type="EMBL" id="MBU2875049.1"/>
    </source>
</evidence>
<reference evidence="1 2" key="1">
    <citation type="submission" date="2021-05" db="EMBL/GenBank/DDBJ databases">
        <title>Draft genomes of bacteria isolated from model marine particles.</title>
        <authorList>
            <person name="Datta M.S."/>
            <person name="Schwartzman J.A."/>
            <person name="Enke T.N."/>
            <person name="Saavedra J."/>
            <person name="Cermak N."/>
            <person name="Cordero O.X."/>
        </authorList>
    </citation>
    <scope>NUCLEOTIDE SEQUENCE [LARGE SCALE GENOMIC DNA]</scope>
    <source>
        <strain evidence="1 2">D2M19</strain>
    </source>
</reference>
<evidence type="ECO:0000313" key="2">
    <source>
        <dbReference type="Proteomes" id="UP000753376"/>
    </source>
</evidence>
<protein>
    <submittedName>
        <fullName evidence="1">Uncharacterized protein</fullName>
    </submittedName>
</protein>
<proteinExistence type="predicted"/>
<sequence length="115" mass="13486">MTSDHPSWPRNISRLSDFRARRRFRELLKEYSGSLPATSLRYGRIIFLYDETLATSGREFLFDQLNRRADQFDQILVVTDVGFGRSGFYVNFDEIGATEDDPEYEALIENWNTSF</sequence>
<dbReference type="RefSeq" id="WP_216008877.1">
    <property type="nucleotide sequence ID" value="NZ_JAHKPV010000021.1"/>
</dbReference>
<organism evidence="1 2">
    <name type="scientific">Marinobacter salexigens</name>
    <dbReference type="NCBI Taxonomy" id="1925763"/>
    <lineage>
        <taxon>Bacteria</taxon>
        <taxon>Pseudomonadati</taxon>
        <taxon>Pseudomonadota</taxon>
        <taxon>Gammaproteobacteria</taxon>
        <taxon>Pseudomonadales</taxon>
        <taxon>Marinobacteraceae</taxon>
        <taxon>Marinobacter</taxon>
    </lineage>
</organism>
<comment type="caution">
    <text evidence="1">The sequence shown here is derived from an EMBL/GenBank/DDBJ whole genome shotgun (WGS) entry which is preliminary data.</text>
</comment>
<dbReference type="EMBL" id="JAHKPV010000021">
    <property type="protein sequence ID" value="MBU2875049.1"/>
    <property type="molecule type" value="Genomic_DNA"/>
</dbReference>
<dbReference type="Proteomes" id="UP000753376">
    <property type="component" value="Unassembled WGS sequence"/>
</dbReference>
<keyword evidence="2" id="KW-1185">Reference proteome</keyword>
<name>A0ABS6ABB5_9GAMM</name>
<accession>A0ABS6ABB5</accession>
<gene>
    <name evidence="1" type="ORF">KO508_13660</name>
</gene>